<evidence type="ECO:0000313" key="1">
    <source>
        <dbReference type="EMBL" id="KAI4860181.1"/>
    </source>
</evidence>
<keyword evidence="2" id="KW-1185">Reference proteome</keyword>
<name>A0ACB9YLA6_9PEZI</name>
<reference evidence="1 2" key="1">
    <citation type="journal article" date="2022" name="New Phytol.">
        <title>Ecological generalism drives hyperdiversity of secondary metabolite gene clusters in xylarialean endophytes.</title>
        <authorList>
            <person name="Franco M.E.E."/>
            <person name="Wisecaver J.H."/>
            <person name="Arnold A.E."/>
            <person name="Ju Y.M."/>
            <person name="Slot J.C."/>
            <person name="Ahrendt S."/>
            <person name="Moore L.P."/>
            <person name="Eastman K.E."/>
            <person name="Scott K."/>
            <person name="Konkel Z."/>
            <person name="Mondo S.J."/>
            <person name="Kuo A."/>
            <person name="Hayes R.D."/>
            <person name="Haridas S."/>
            <person name="Andreopoulos B."/>
            <person name="Riley R."/>
            <person name="LaButti K."/>
            <person name="Pangilinan J."/>
            <person name="Lipzen A."/>
            <person name="Amirebrahimi M."/>
            <person name="Yan J."/>
            <person name="Adam C."/>
            <person name="Keymanesh K."/>
            <person name="Ng V."/>
            <person name="Louie K."/>
            <person name="Northen T."/>
            <person name="Drula E."/>
            <person name="Henrissat B."/>
            <person name="Hsieh H.M."/>
            <person name="Youens-Clark K."/>
            <person name="Lutzoni F."/>
            <person name="Miadlikowska J."/>
            <person name="Eastwood D.C."/>
            <person name="Hamelin R.C."/>
            <person name="Grigoriev I.V."/>
            <person name="U'Ren J.M."/>
        </authorList>
    </citation>
    <scope>NUCLEOTIDE SEQUENCE [LARGE SCALE GENOMIC DNA]</scope>
    <source>
        <strain evidence="1 2">CBS 119005</strain>
    </source>
</reference>
<gene>
    <name evidence="1" type="ORF">F4820DRAFT_437536</name>
</gene>
<comment type="caution">
    <text evidence="1">The sequence shown here is derived from an EMBL/GenBank/DDBJ whole genome shotgun (WGS) entry which is preliminary data.</text>
</comment>
<proteinExistence type="predicted"/>
<organism evidence="1 2">
    <name type="scientific">Hypoxylon rubiginosum</name>
    <dbReference type="NCBI Taxonomy" id="110542"/>
    <lineage>
        <taxon>Eukaryota</taxon>
        <taxon>Fungi</taxon>
        <taxon>Dikarya</taxon>
        <taxon>Ascomycota</taxon>
        <taxon>Pezizomycotina</taxon>
        <taxon>Sordariomycetes</taxon>
        <taxon>Xylariomycetidae</taxon>
        <taxon>Xylariales</taxon>
        <taxon>Hypoxylaceae</taxon>
        <taxon>Hypoxylon</taxon>
    </lineage>
</organism>
<dbReference type="EMBL" id="MU393596">
    <property type="protein sequence ID" value="KAI4860181.1"/>
    <property type="molecule type" value="Genomic_DNA"/>
</dbReference>
<evidence type="ECO:0000313" key="2">
    <source>
        <dbReference type="Proteomes" id="UP001497700"/>
    </source>
</evidence>
<accession>A0ACB9YLA6</accession>
<sequence>MMLKSYAPVLLPVAFSVTSAALLPKDSSAVPRAACWSGQIHSPCDGFSSGCTPDGIMVTCQASASAMIYSEMCGCCEQAKGTCTYDDNCNASCGA</sequence>
<protein>
    <submittedName>
        <fullName evidence="1">Uncharacterized protein</fullName>
    </submittedName>
</protein>
<dbReference type="Proteomes" id="UP001497700">
    <property type="component" value="Unassembled WGS sequence"/>
</dbReference>